<evidence type="ECO:0000313" key="3">
    <source>
        <dbReference type="Proteomes" id="UP000653797"/>
    </source>
</evidence>
<dbReference type="EMBL" id="JACXAA010000007">
    <property type="protein sequence ID" value="MBD2755063.1"/>
    <property type="molecule type" value="Genomic_DNA"/>
</dbReference>
<accession>A0A927GEV0</accession>
<evidence type="ECO:0000259" key="1">
    <source>
        <dbReference type="Pfam" id="PF01878"/>
    </source>
</evidence>
<dbReference type="PANTHER" id="PTHR14087:SF7">
    <property type="entry name" value="THYMOCYTE NUCLEAR PROTEIN 1"/>
    <property type="match status" value="1"/>
</dbReference>
<feature type="domain" description="EVE" evidence="1">
    <location>
        <begin position="2"/>
        <end position="133"/>
    </location>
</feature>
<name>A0A927GEV0_9BACT</name>
<dbReference type="CDD" id="cd21133">
    <property type="entry name" value="EVE"/>
    <property type="match status" value="1"/>
</dbReference>
<dbReference type="PANTHER" id="PTHR14087">
    <property type="entry name" value="THYMOCYTE NUCLEAR PROTEIN 1"/>
    <property type="match status" value="1"/>
</dbReference>
<dbReference type="InterPro" id="IPR047197">
    <property type="entry name" value="THYN1-like_EVE"/>
</dbReference>
<dbReference type="Pfam" id="PF01878">
    <property type="entry name" value="EVE"/>
    <property type="match status" value="1"/>
</dbReference>
<organism evidence="2 3">
    <name type="scientific">Spirosoma validum</name>
    <dbReference type="NCBI Taxonomy" id="2771355"/>
    <lineage>
        <taxon>Bacteria</taxon>
        <taxon>Pseudomonadati</taxon>
        <taxon>Bacteroidota</taxon>
        <taxon>Cytophagia</taxon>
        <taxon>Cytophagales</taxon>
        <taxon>Cytophagaceae</taxon>
        <taxon>Spirosoma</taxon>
    </lineage>
</organism>
<gene>
    <name evidence="2" type="ORF">IC230_19320</name>
</gene>
<dbReference type="AlphaFoldDB" id="A0A927GEV0"/>
<sequence>MNFWLVKSEPDKYGWHHFTEQARAVWDGVRNYQARNNLKAMQLGDQVLFYHSITSPGVVGLAKVVREAYQDPTAPDDPRWVVVELEPVMALEKPVSLAQIKAEPLLANLSLIRQSRLSVMPVRPNEFELILAMGRE</sequence>
<dbReference type="Gene3D" id="3.10.590.10">
    <property type="entry name" value="ph1033 like domains"/>
    <property type="match status" value="1"/>
</dbReference>
<comment type="caution">
    <text evidence="2">The sequence shown here is derived from an EMBL/GenBank/DDBJ whole genome shotgun (WGS) entry which is preliminary data.</text>
</comment>
<proteinExistence type="predicted"/>
<dbReference type="InterPro" id="IPR002740">
    <property type="entry name" value="EVE_domain"/>
</dbReference>
<reference evidence="2" key="1">
    <citation type="submission" date="2020-09" db="EMBL/GenBank/DDBJ databases">
        <authorList>
            <person name="Kim M.K."/>
        </authorList>
    </citation>
    <scope>NUCLEOTIDE SEQUENCE</scope>
    <source>
        <strain evidence="2">BT704</strain>
    </source>
</reference>
<protein>
    <submittedName>
        <fullName evidence="2">EVE domain-containing protein</fullName>
    </submittedName>
</protein>
<dbReference type="RefSeq" id="WP_191040870.1">
    <property type="nucleotide sequence ID" value="NZ_JACXAA010000007.1"/>
</dbReference>
<dbReference type="InterPro" id="IPR015947">
    <property type="entry name" value="PUA-like_sf"/>
</dbReference>
<dbReference type="InterPro" id="IPR052181">
    <property type="entry name" value="5hmC_binding"/>
</dbReference>
<evidence type="ECO:0000313" key="2">
    <source>
        <dbReference type="EMBL" id="MBD2755063.1"/>
    </source>
</evidence>
<dbReference type="Proteomes" id="UP000653797">
    <property type="component" value="Unassembled WGS sequence"/>
</dbReference>
<dbReference type="SUPFAM" id="SSF88697">
    <property type="entry name" value="PUA domain-like"/>
    <property type="match status" value="1"/>
</dbReference>
<keyword evidence="3" id="KW-1185">Reference proteome</keyword>